<gene>
    <name evidence="1" type="ORF">HMPREF1316_1048</name>
</gene>
<dbReference type="Proteomes" id="UP000016638">
    <property type="component" value="Unassembled WGS sequence"/>
</dbReference>
<sequence length="90" mass="10173">MTEAVWGKDMALILMGGWSMCPITWGRGGYARRIRVTPAVPIGLAQMEEADRKRLRRTLEKRGIPIREVHDEGWARRALRALSSKLGRGT</sequence>
<reference evidence="1 2" key="1">
    <citation type="submission" date="2013-08" db="EMBL/GenBank/DDBJ databases">
        <authorList>
            <person name="Durkin A.S."/>
            <person name="Haft D.R."/>
            <person name="McCorrison J."/>
            <person name="Torralba M."/>
            <person name="Gillis M."/>
            <person name="Haft D.H."/>
            <person name="Methe B."/>
            <person name="Sutton G."/>
            <person name="Nelson K.E."/>
        </authorList>
    </citation>
    <scope>NUCLEOTIDE SEQUENCE [LARGE SCALE GENOMIC DNA]</scope>
    <source>
        <strain evidence="1 2">F0195</strain>
    </source>
</reference>
<organism evidence="1 2">
    <name type="scientific">Olsenella profusa F0195</name>
    <dbReference type="NCBI Taxonomy" id="1125712"/>
    <lineage>
        <taxon>Bacteria</taxon>
        <taxon>Bacillati</taxon>
        <taxon>Actinomycetota</taxon>
        <taxon>Coriobacteriia</taxon>
        <taxon>Coriobacteriales</taxon>
        <taxon>Atopobiaceae</taxon>
        <taxon>Olsenella</taxon>
    </lineage>
</organism>
<keyword evidence="2" id="KW-1185">Reference proteome</keyword>
<proteinExistence type="predicted"/>
<evidence type="ECO:0000313" key="1">
    <source>
        <dbReference type="EMBL" id="ERL10644.1"/>
    </source>
</evidence>
<dbReference type="EMBL" id="AWEZ01000006">
    <property type="protein sequence ID" value="ERL10644.1"/>
    <property type="molecule type" value="Genomic_DNA"/>
</dbReference>
<comment type="caution">
    <text evidence="1">The sequence shown here is derived from an EMBL/GenBank/DDBJ whole genome shotgun (WGS) entry which is preliminary data.</text>
</comment>
<dbReference type="AlphaFoldDB" id="U2TC62"/>
<accession>U2TC62</accession>
<dbReference type="STRING" id="1125712.HMPREF1316_1048"/>
<dbReference type="PATRIC" id="fig|1125712.3.peg.98"/>
<protein>
    <submittedName>
        <fullName evidence="1">Uncharacterized protein</fullName>
    </submittedName>
</protein>
<name>U2TC62_9ACTN</name>
<evidence type="ECO:0000313" key="2">
    <source>
        <dbReference type="Proteomes" id="UP000016638"/>
    </source>
</evidence>